<dbReference type="RefSeq" id="WP_074254269.1">
    <property type="nucleotide sequence ID" value="NZ_FSRL01000001.1"/>
</dbReference>
<dbReference type="STRING" id="1217970.SAMN05444002_0034"/>
<proteinExistence type="predicted"/>
<sequence length="61" mass="6444">MTARSPFELALLGVALVLLSACEASTNEPPYPPGIHFTGKAQMGVAKDADGNIRMVTRITD</sequence>
<keyword evidence="3" id="KW-1185">Reference proteome</keyword>
<accession>A0A1N6DV29</accession>
<keyword evidence="1" id="KW-0732">Signal</keyword>
<feature type="chain" id="PRO_5012342297" evidence="1">
    <location>
        <begin position="27"/>
        <end position="61"/>
    </location>
</feature>
<dbReference type="AlphaFoldDB" id="A0A1N6DV29"/>
<dbReference type="Proteomes" id="UP000184932">
    <property type="component" value="Unassembled WGS sequence"/>
</dbReference>
<feature type="signal peptide" evidence="1">
    <location>
        <begin position="1"/>
        <end position="26"/>
    </location>
</feature>
<dbReference type="EMBL" id="FSRL01000001">
    <property type="protein sequence ID" value="SIN74573.1"/>
    <property type="molecule type" value="Genomic_DNA"/>
</dbReference>
<protein>
    <submittedName>
        <fullName evidence="2">Uncharacterized protein</fullName>
    </submittedName>
</protein>
<evidence type="ECO:0000256" key="1">
    <source>
        <dbReference type="SAM" id="SignalP"/>
    </source>
</evidence>
<evidence type="ECO:0000313" key="2">
    <source>
        <dbReference type="EMBL" id="SIN74573.1"/>
    </source>
</evidence>
<evidence type="ECO:0000313" key="3">
    <source>
        <dbReference type="Proteomes" id="UP000184932"/>
    </source>
</evidence>
<organism evidence="2 3">
    <name type="scientific">Vannielia litorea</name>
    <dbReference type="NCBI Taxonomy" id="1217970"/>
    <lineage>
        <taxon>Bacteria</taxon>
        <taxon>Pseudomonadati</taxon>
        <taxon>Pseudomonadota</taxon>
        <taxon>Alphaproteobacteria</taxon>
        <taxon>Rhodobacterales</taxon>
        <taxon>Paracoccaceae</taxon>
        <taxon>Vannielia</taxon>
    </lineage>
</organism>
<reference evidence="3" key="1">
    <citation type="submission" date="2016-11" db="EMBL/GenBank/DDBJ databases">
        <authorList>
            <person name="Varghese N."/>
            <person name="Submissions S."/>
        </authorList>
    </citation>
    <scope>NUCLEOTIDE SEQUENCE [LARGE SCALE GENOMIC DNA]</scope>
    <source>
        <strain evidence="3">DSM 29440</strain>
    </source>
</reference>
<dbReference type="PROSITE" id="PS51257">
    <property type="entry name" value="PROKAR_LIPOPROTEIN"/>
    <property type="match status" value="1"/>
</dbReference>
<name>A0A1N6DV29_9RHOB</name>
<gene>
    <name evidence="2" type="ORF">SAMN05444002_0034</name>
</gene>